<evidence type="ECO:0000256" key="1">
    <source>
        <dbReference type="SAM" id="MobiDB-lite"/>
    </source>
</evidence>
<dbReference type="PANTHER" id="PTHR11371">
    <property type="entry name" value="DEOXYRIBONUCLEASE"/>
    <property type="match status" value="1"/>
</dbReference>
<dbReference type="InterPro" id="IPR036691">
    <property type="entry name" value="Endo/exonu/phosph_ase_sf"/>
</dbReference>
<feature type="compositionally biased region" description="Basic and acidic residues" evidence="1">
    <location>
        <begin position="56"/>
        <end position="85"/>
    </location>
</feature>
<keyword evidence="2" id="KW-0732">Signal</keyword>
<dbReference type="AlphaFoldDB" id="A0A2Z5IPS5"/>
<dbReference type="SUPFAM" id="SSF56219">
    <property type="entry name" value="DNase I-like"/>
    <property type="match status" value="1"/>
</dbReference>
<feature type="signal peptide" evidence="2">
    <location>
        <begin position="1"/>
        <end position="23"/>
    </location>
</feature>
<reference evidence="3 4" key="1">
    <citation type="submission" date="2018-05" db="EMBL/GenBank/DDBJ databases">
        <title>Annotation of the Mycoplasma phocidae genome.</title>
        <authorList>
            <person name="Brown D.R."/>
            <person name="Kutish G.F."/>
            <person name="Frasca S.Jr."/>
        </authorList>
    </citation>
    <scope>NUCLEOTIDE SEQUENCE [LARGE SCALE GENOMIC DNA]</scope>
    <source>
        <strain evidence="3 4">105</strain>
    </source>
</reference>
<evidence type="ECO:0000256" key="2">
    <source>
        <dbReference type="SAM" id="SignalP"/>
    </source>
</evidence>
<dbReference type="RefSeq" id="WP_114190831.1">
    <property type="nucleotide sequence ID" value="NZ_CP029295.1"/>
</dbReference>
<dbReference type="PANTHER" id="PTHR11371:SF31">
    <property type="entry name" value="EXTRACELLULAR NUCLEASE"/>
    <property type="match status" value="1"/>
</dbReference>
<dbReference type="KEGG" id="mpho:DA803_01285"/>
<feature type="region of interest" description="Disordered" evidence="1">
    <location>
        <begin position="27"/>
        <end position="166"/>
    </location>
</feature>
<feature type="chain" id="PRO_5016248005" description="Nuclease" evidence="2">
    <location>
        <begin position="24"/>
        <end position="524"/>
    </location>
</feature>
<dbReference type="Proteomes" id="UP000252477">
    <property type="component" value="Chromosome"/>
</dbReference>
<evidence type="ECO:0000313" key="3">
    <source>
        <dbReference type="EMBL" id="AXE60719.1"/>
    </source>
</evidence>
<sequence>MKKKNFKWWIVLPFTVTALPLVAAACNQNSSNEKKENDSRADDGKKTITTPGNSIKDNDPTKTPKKDLPIIDRDIEKNSENKENQKSPTTDEDNENLGSKKEDSDDKNSDESDENNNSSEENNDEETIPNDDNNNDSSKDENNNSNNESIKREDQNSGSKPLIEKPKFNSQIEEMFYKPENLIRVGHWNILNYGGGELSDKNGPKVAAISELIYKSQQDVIGLTEINYNQGKDVKNIVDALNELSNSSSYDCIVQPVDDANKTSSKATKEQIAIIYNTNKIKKKNFKNYNKNYQSYGNDKTNSGVSFKRPLFAAFFETIKGNKPFVSIFGHLDSPGKASEEASQNEYKSQGAQEVKEALDIANAFKYYEQLSDNASIIFGGDTNIKTKNNRLFNTDEFTSKGIKNYYGSMSNFKVKGKPTEQYEFYETSLGRNKGYSEAYDKLLFKEHNLNIIDENEKIKYNDERYQKVSFKADIINGFKNGIWDKKHILNLNPKFAKDFNGNEFSFIRSKISDHTMVYIDFED</sequence>
<evidence type="ECO:0008006" key="5">
    <source>
        <dbReference type="Google" id="ProtNLM"/>
    </source>
</evidence>
<proteinExistence type="predicted"/>
<protein>
    <recommendedName>
        <fullName evidence="5">Nuclease</fullName>
    </recommendedName>
</protein>
<organism evidence="3 4">
    <name type="scientific">[Mycoplasma] phocae</name>
    <dbReference type="NCBI Taxonomy" id="142651"/>
    <lineage>
        <taxon>Bacteria</taxon>
        <taxon>Bacillati</taxon>
        <taxon>Mycoplasmatota</taxon>
        <taxon>Mycoplasmoidales</taxon>
        <taxon>Metamycoplasmataceae</taxon>
        <taxon>Metamycoplasma</taxon>
    </lineage>
</organism>
<accession>A0A2Z5IPS5</accession>
<gene>
    <name evidence="3" type="ORF">DA803_01285</name>
</gene>
<feature type="compositionally biased region" description="Basic and acidic residues" evidence="1">
    <location>
        <begin position="32"/>
        <end position="46"/>
    </location>
</feature>
<dbReference type="Gene3D" id="3.60.10.10">
    <property type="entry name" value="Endonuclease/exonuclease/phosphatase"/>
    <property type="match status" value="1"/>
</dbReference>
<dbReference type="OrthoDB" id="403989at2"/>
<name>A0A2Z5IPS5_9BACT</name>
<dbReference type="NCBIfam" id="NF045851">
    <property type="entry name" value="mem_nucl_MnuA"/>
    <property type="match status" value="1"/>
</dbReference>
<dbReference type="PROSITE" id="PS51257">
    <property type="entry name" value="PROKAR_LIPOPROTEIN"/>
    <property type="match status" value="1"/>
</dbReference>
<dbReference type="EMBL" id="CP029295">
    <property type="protein sequence ID" value="AXE60719.1"/>
    <property type="molecule type" value="Genomic_DNA"/>
</dbReference>
<keyword evidence="4" id="KW-1185">Reference proteome</keyword>
<feature type="compositionally biased region" description="Basic and acidic residues" evidence="1">
    <location>
        <begin position="98"/>
        <end position="110"/>
    </location>
</feature>
<evidence type="ECO:0000313" key="4">
    <source>
        <dbReference type="Proteomes" id="UP000252477"/>
    </source>
</evidence>